<dbReference type="InterPro" id="IPR010093">
    <property type="entry name" value="SinI_DNA-bd"/>
</dbReference>
<sequence length="138" mass="14993">MEWLSVEQVAEELGLHVRTVRNYVRDGKLKAVRIGKQYRIARTDLDAVTGAPPVRRHRHVEVATTVRVDAISRGDMDRVATLLTAAAGSGTAGDRVRVQLSYDEERGSLTVMLLGGLITTAELLRLVDAVTNQGGASE</sequence>
<dbReference type="AlphaFoldDB" id="A0A421B4V2"/>
<protein>
    <submittedName>
        <fullName evidence="2">Excisionase family DNA binding protein</fullName>
    </submittedName>
</protein>
<dbReference type="InterPro" id="IPR041657">
    <property type="entry name" value="HTH_17"/>
</dbReference>
<reference evidence="2 3" key="1">
    <citation type="submission" date="2018-10" db="EMBL/GenBank/DDBJ databases">
        <title>Genomic Encyclopedia of Archaeal and Bacterial Type Strains, Phase II (KMG-II): from individual species to whole genera.</title>
        <authorList>
            <person name="Goeker M."/>
        </authorList>
    </citation>
    <scope>NUCLEOTIDE SEQUENCE [LARGE SCALE GENOMIC DNA]</scope>
    <source>
        <strain evidence="2 3">DSM 45657</strain>
    </source>
</reference>
<feature type="domain" description="Helix-turn-helix" evidence="1">
    <location>
        <begin position="3"/>
        <end position="47"/>
    </location>
</feature>
<dbReference type="NCBIfam" id="TIGR01764">
    <property type="entry name" value="excise"/>
    <property type="match status" value="1"/>
</dbReference>
<dbReference type="Gene3D" id="1.10.1660.10">
    <property type="match status" value="1"/>
</dbReference>
<dbReference type="Pfam" id="PF12728">
    <property type="entry name" value="HTH_17"/>
    <property type="match status" value="1"/>
</dbReference>
<accession>A0A421B4V2</accession>
<dbReference type="EMBL" id="RCDD01000002">
    <property type="protein sequence ID" value="RLK59345.1"/>
    <property type="molecule type" value="Genomic_DNA"/>
</dbReference>
<name>A0A421B4V2_9PSEU</name>
<evidence type="ECO:0000259" key="1">
    <source>
        <dbReference type="Pfam" id="PF12728"/>
    </source>
</evidence>
<evidence type="ECO:0000313" key="3">
    <source>
        <dbReference type="Proteomes" id="UP000282454"/>
    </source>
</evidence>
<dbReference type="OrthoDB" id="3401953at2"/>
<dbReference type="SUPFAM" id="SSF46955">
    <property type="entry name" value="Putative DNA-binding domain"/>
    <property type="match status" value="1"/>
</dbReference>
<evidence type="ECO:0000313" key="2">
    <source>
        <dbReference type="EMBL" id="RLK59345.1"/>
    </source>
</evidence>
<dbReference type="RefSeq" id="WP_121392147.1">
    <property type="nucleotide sequence ID" value="NZ_RCDD01000002.1"/>
</dbReference>
<dbReference type="Proteomes" id="UP000282454">
    <property type="component" value="Unassembled WGS sequence"/>
</dbReference>
<proteinExistence type="predicted"/>
<dbReference type="InterPro" id="IPR009061">
    <property type="entry name" value="DNA-bd_dom_put_sf"/>
</dbReference>
<comment type="caution">
    <text evidence="2">The sequence shown here is derived from an EMBL/GenBank/DDBJ whole genome shotgun (WGS) entry which is preliminary data.</text>
</comment>
<organism evidence="2 3">
    <name type="scientific">Actinokineospora cianjurensis</name>
    <dbReference type="NCBI Taxonomy" id="585224"/>
    <lineage>
        <taxon>Bacteria</taxon>
        <taxon>Bacillati</taxon>
        <taxon>Actinomycetota</taxon>
        <taxon>Actinomycetes</taxon>
        <taxon>Pseudonocardiales</taxon>
        <taxon>Pseudonocardiaceae</taxon>
        <taxon>Actinokineospora</taxon>
    </lineage>
</organism>
<dbReference type="GO" id="GO:0003677">
    <property type="term" value="F:DNA binding"/>
    <property type="evidence" value="ECO:0007669"/>
    <property type="project" value="InterPro"/>
</dbReference>
<keyword evidence="3" id="KW-1185">Reference proteome</keyword>
<gene>
    <name evidence="2" type="ORF">CLV68_3832</name>
</gene>